<dbReference type="NCBIfam" id="TIGR00026">
    <property type="entry name" value="hi_GC_TIGR00026"/>
    <property type="match status" value="1"/>
</dbReference>
<keyword evidence="4" id="KW-1185">Reference proteome</keyword>
<dbReference type="InterPro" id="IPR012349">
    <property type="entry name" value="Split_barrel_FMN-bd"/>
</dbReference>
<reference evidence="3 4" key="1">
    <citation type="journal article" date="2019" name="Int. J. Syst. Evol. Microbiol.">
        <title>The Global Catalogue of Microorganisms (GCM) 10K type strain sequencing project: providing services to taxonomists for standard genome sequencing and annotation.</title>
        <authorList>
            <consortium name="The Broad Institute Genomics Platform"/>
            <consortium name="The Broad Institute Genome Sequencing Center for Infectious Disease"/>
            <person name="Wu L."/>
            <person name="Ma J."/>
        </authorList>
    </citation>
    <scope>NUCLEOTIDE SEQUENCE [LARGE SCALE GENOMIC DNA]</scope>
    <source>
        <strain evidence="3 4">JCM 6833</strain>
    </source>
</reference>
<accession>A0ABN3PF34</accession>
<proteinExistence type="inferred from homology"/>
<dbReference type="Pfam" id="PF04075">
    <property type="entry name" value="F420H2_quin_red"/>
    <property type="match status" value="1"/>
</dbReference>
<dbReference type="Gene3D" id="2.30.110.10">
    <property type="entry name" value="Electron Transport, Fmn-binding Protein, Chain A"/>
    <property type="match status" value="1"/>
</dbReference>
<dbReference type="RefSeq" id="WP_344538761.1">
    <property type="nucleotide sequence ID" value="NZ_BAAATD010000001.1"/>
</dbReference>
<gene>
    <name evidence="3" type="ORF">GCM10010411_14220</name>
</gene>
<dbReference type="Proteomes" id="UP001501509">
    <property type="component" value="Unassembled WGS sequence"/>
</dbReference>
<evidence type="ECO:0000313" key="4">
    <source>
        <dbReference type="Proteomes" id="UP001501509"/>
    </source>
</evidence>
<dbReference type="PANTHER" id="PTHR39428">
    <property type="entry name" value="F420H(2)-DEPENDENT QUINONE REDUCTASE RV1261C"/>
    <property type="match status" value="1"/>
</dbReference>
<protein>
    <submittedName>
        <fullName evidence="3">Nitroreductase family deazaflavin-dependent oxidoreductase</fullName>
    </submittedName>
</protein>
<dbReference type="EMBL" id="BAAATD010000001">
    <property type="protein sequence ID" value="GAA2582626.1"/>
    <property type="molecule type" value="Genomic_DNA"/>
</dbReference>
<dbReference type="PANTHER" id="PTHR39428:SF1">
    <property type="entry name" value="F420H(2)-DEPENDENT QUINONE REDUCTASE RV1261C"/>
    <property type="match status" value="1"/>
</dbReference>
<name>A0ABN3PF34_9ACTN</name>
<comment type="similarity">
    <text evidence="1">Belongs to the F420H(2)-dependent quinone reductase family.</text>
</comment>
<evidence type="ECO:0000256" key="1">
    <source>
        <dbReference type="ARBA" id="ARBA00008710"/>
    </source>
</evidence>
<comment type="catalytic activity">
    <reaction evidence="2">
        <text>oxidized coenzyme F420-(gamma-L-Glu)(n) + a quinol + H(+) = reduced coenzyme F420-(gamma-L-Glu)(n) + a quinone</text>
        <dbReference type="Rhea" id="RHEA:39663"/>
        <dbReference type="Rhea" id="RHEA-COMP:12939"/>
        <dbReference type="Rhea" id="RHEA-COMP:14378"/>
        <dbReference type="ChEBI" id="CHEBI:15378"/>
        <dbReference type="ChEBI" id="CHEBI:24646"/>
        <dbReference type="ChEBI" id="CHEBI:132124"/>
        <dbReference type="ChEBI" id="CHEBI:133980"/>
        <dbReference type="ChEBI" id="CHEBI:139511"/>
    </reaction>
</comment>
<comment type="caution">
    <text evidence="3">The sequence shown here is derived from an EMBL/GenBank/DDBJ whole genome shotgun (WGS) entry which is preliminary data.</text>
</comment>
<evidence type="ECO:0000313" key="3">
    <source>
        <dbReference type="EMBL" id="GAA2582626.1"/>
    </source>
</evidence>
<sequence>MLFGKEHVKRYRETDGAEGHDWQGTTTLLLTTTGRRSGEERTTPLIYQRNGDDHVIVASNGGSDQPPAWYLNIEADPEVKVQVKDDKFTARARTATPEEKPALWKKMTAVWPDYNNYQKKTDRDIPVLILERTS</sequence>
<organism evidence="3 4">
    <name type="scientific">Actinomadura fulvescens</name>
    <dbReference type="NCBI Taxonomy" id="46160"/>
    <lineage>
        <taxon>Bacteria</taxon>
        <taxon>Bacillati</taxon>
        <taxon>Actinomycetota</taxon>
        <taxon>Actinomycetes</taxon>
        <taxon>Streptosporangiales</taxon>
        <taxon>Thermomonosporaceae</taxon>
        <taxon>Actinomadura</taxon>
    </lineage>
</organism>
<evidence type="ECO:0000256" key="2">
    <source>
        <dbReference type="ARBA" id="ARBA00049106"/>
    </source>
</evidence>
<dbReference type="InterPro" id="IPR004378">
    <property type="entry name" value="F420H2_quin_Rdtase"/>
</dbReference>
<dbReference type="SUPFAM" id="SSF50475">
    <property type="entry name" value="FMN-binding split barrel"/>
    <property type="match status" value="1"/>
</dbReference>